<keyword evidence="2" id="KW-1185">Reference proteome</keyword>
<dbReference type="AlphaFoldDB" id="A0ABD3B1G7"/>
<comment type="caution">
    <text evidence="1">The sequence shown here is derived from an EMBL/GenBank/DDBJ whole genome shotgun (WGS) entry which is preliminary data.</text>
</comment>
<name>A0ABD3B1G7_9GENT</name>
<dbReference type="EMBL" id="JBJUIK010000001">
    <property type="protein sequence ID" value="KAL3537186.1"/>
    <property type="molecule type" value="Genomic_DNA"/>
</dbReference>
<reference evidence="1 2" key="1">
    <citation type="submission" date="2024-11" db="EMBL/GenBank/DDBJ databases">
        <title>A near-complete genome assembly of Cinchona calisaya.</title>
        <authorList>
            <person name="Lian D.C."/>
            <person name="Zhao X.W."/>
            <person name="Wei L."/>
        </authorList>
    </citation>
    <scope>NUCLEOTIDE SEQUENCE [LARGE SCALE GENOMIC DNA]</scope>
    <source>
        <tissue evidence="1">Nenye</tissue>
    </source>
</reference>
<proteinExistence type="predicted"/>
<organism evidence="1 2">
    <name type="scientific">Cinchona calisaya</name>
    <dbReference type="NCBI Taxonomy" id="153742"/>
    <lineage>
        <taxon>Eukaryota</taxon>
        <taxon>Viridiplantae</taxon>
        <taxon>Streptophyta</taxon>
        <taxon>Embryophyta</taxon>
        <taxon>Tracheophyta</taxon>
        <taxon>Spermatophyta</taxon>
        <taxon>Magnoliopsida</taxon>
        <taxon>eudicotyledons</taxon>
        <taxon>Gunneridae</taxon>
        <taxon>Pentapetalae</taxon>
        <taxon>asterids</taxon>
        <taxon>lamiids</taxon>
        <taxon>Gentianales</taxon>
        <taxon>Rubiaceae</taxon>
        <taxon>Cinchonoideae</taxon>
        <taxon>Cinchoneae</taxon>
        <taxon>Cinchona</taxon>
    </lineage>
</organism>
<dbReference type="Proteomes" id="UP001630127">
    <property type="component" value="Unassembled WGS sequence"/>
</dbReference>
<sequence>MAVDTNPQPLKPNSSLCPPSHETPWLFMKLPKLPPTPISKRGLKPPLHVLYYVYLCECKPKGSGLCKIEGLRCSGDNESIDFELMEVVDNDVNLGCAQELEIEELNDASHK</sequence>
<evidence type="ECO:0000313" key="1">
    <source>
        <dbReference type="EMBL" id="KAL3537186.1"/>
    </source>
</evidence>
<evidence type="ECO:0000313" key="2">
    <source>
        <dbReference type="Proteomes" id="UP001630127"/>
    </source>
</evidence>
<accession>A0ABD3B1G7</accession>
<protein>
    <submittedName>
        <fullName evidence="1">Uncharacterized protein</fullName>
    </submittedName>
</protein>
<gene>
    <name evidence="1" type="ORF">ACH5RR_000552</name>
</gene>